<dbReference type="PANTHER" id="PTHR13856">
    <property type="entry name" value="VHS DOMAIN CONTAINING PROTEIN FAMILY"/>
    <property type="match status" value="1"/>
</dbReference>
<dbReference type="OMA" id="QPEPAMI"/>
<dbReference type="Proteomes" id="UP000030746">
    <property type="component" value="Unassembled WGS sequence"/>
</dbReference>
<dbReference type="GO" id="GO:0015031">
    <property type="term" value="P:protein transport"/>
    <property type="evidence" value="ECO:0007669"/>
    <property type="project" value="UniProtKB-KW"/>
</dbReference>
<reference evidence="6 7" key="1">
    <citation type="journal article" date="2013" name="Nature">
        <title>Insights into bilaterian evolution from three spiralian genomes.</title>
        <authorList>
            <person name="Simakov O."/>
            <person name="Marletaz F."/>
            <person name="Cho S.J."/>
            <person name="Edsinger-Gonzales E."/>
            <person name="Havlak P."/>
            <person name="Hellsten U."/>
            <person name="Kuo D.H."/>
            <person name="Larsson T."/>
            <person name="Lv J."/>
            <person name="Arendt D."/>
            <person name="Savage R."/>
            <person name="Osoegawa K."/>
            <person name="de Jong P."/>
            <person name="Grimwood J."/>
            <person name="Chapman J.A."/>
            <person name="Shapiro H."/>
            <person name="Aerts A."/>
            <person name="Otillar R.P."/>
            <person name="Terry A.Y."/>
            <person name="Boore J.L."/>
            <person name="Grigoriev I.V."/>
            <person name="Lindberg D.R."/>
            <person name="Seaver E.C."/>
            <person name="Weisblat D.A."/>
            <person name="Putnam N.H."/>
            <person name="Rokhsar D.S."/>
        </authorList>
    </citation>
    <scope>NUCLEOTIDE SEQUENCE [LARGE SCALE GENOMIC DNA]</scope>
</reference>
<dbReference type="RefSeq" id="XP_009045346.1">
    <property type="nucleotide sequence ID" value="XM_009047098.1"/>
</dbReference>
<organism evidence="6 7">
    <name type="scientific">Lottia gigantea</name>
    <name type="common">Giant owl limpet</name>
    <dbReference type="NCBI Taxonomy" id="225164"/>
    <lineage>
        <taxon>Eukaryota</taxon>
        <taxon>Metazoa</taxon>
        <taxon>Spiralia</taxon>
        <taxon>Lophotrochozoa</taxon>
        <taxon>Mollusca</taxon>
        <taxon>Gastropoda</taxon>
        <taxon>Patellogastropoda</taxon>
        <taxon>Lottioidea</taxon>
        <taxon>Lottiidae</taxon>
        <taxon>Lottia</taxon>
    </lineage>
</organism>
<evidence type="ECO:0000313" key="7">
    <source>
        <dbReference type="Proteomes" id="UP000030746"/>
    </source>
</evidence>
<dbReference type="SUPFAM" id="SSF48464">
    <property type="entry name" value="ENTH/VHS domain"/>
    <property type="match status" value="1"/>
</dbReference>
<feature type="non-terminal residue" evidence="6">
    <location>
        <position position="291"/>
    </location>
</feature>
<feature type="non-terminal residue" evidence="6">
    <location>
        <position position="1"/>
    </location>
</feature>
<feature type="region of interest" description="Disordered" evidence="3">
    <location>
        <begin position="161"/>
        <end position="200"/>
    </location>
</feature>
<dbReference type="CDD" id="cd14233">
    <property type="entry name" value="GAT_TOM1_like"/>
    <property type="match status" value="1"/>
</dbReference>
<keyword evidence="1" id="KW-0813">Transport</keyword>
<dbReference type="GeneID" id="20252971"/>
<dbReference type="Pfam" id="PF00790">
    <property type="entry name" value="VHS"/>
    <property type="match status" value="1"/>
</dbReference>
<dbReference type="GO" id="GO:0035091">
    <property type="term" value="F:phosphatidylinositol binding"/>
    <property type="evidence" value="ECO:0007669"/>
    <property type="project" value="InterPro"/>
</dbReference>
<proteinExistence type="predicted"/>
<gene>
    <name evidence="6" type="ORF">LOTGIDRAFT_93474</name>
</gene>
<feature type="domain" description="GAT" evidence="5">
    <location>
        <begin position="201"/>
        <end position="289"/>
    </location>
</feature>
<feature type="compositionally biased region" description="Polar residues" evidence="3">
    <location>
        <begin position="169"/>
        <end position="192"/>
    </location>
</feature>
<sequence length="291" mass="33136">GNPFATQVGQLIEKATDGSQASENWGLFMEICDQINATDEGPKDAIKAIKKRLSQNVGKNYTAVMYTLTCLETCVKNCERRFHLQVAHKDFLHDLIKIIGPKNDPPQAVQEKVLSLIQTWADAFRGQPELKEVDKVYQELKTKGIEFPMTDLDGMAPIHTPARSVPDSELNTNRSARGQAYRTSQTPQTMPSQEPVPASQDQFTKITREMEVVKGNVRVMSEMLTELSPTSVDQSDLELLQELNRTCRQMQQRTVELITTVGNEEITNELLRVNDDLNNVFLRYERFERYR</sequence>
<evidence type="ECO:0000256" key="2">
    <source>
        <dbReference type="ARBA" id="ARBA00022927"/>
    </source>
</evidence>
<keyword evidence="2" id="KW-0653">Protein transport</keyword>
<dbReference type="Gene3D" id="1.25.40.90">
    <property type="match status" value="1"/>
</dbReference>
<evidence type="ECO:0000256" key="1">
    <source>
        <dbReference type="ARBA" id="ARBA00022448"/>
    </source>
</evidence>
<dbReference type="EMBL" id="KB199905">
    <property type="protein sequence ID" value="ESP03864.1"/>
    <property type="molecule type" value="Genomic_DNA"/>
</dbReference>
<dbReference type="GO" id="GO:0005768">
    <property type="term" value="C:endosome"/>
    <property type="evidence" value="ECO:0007669"/>
    <property type="project" value="TreeGrafter"/>
</dbReference>
<dbReference type="KEGG" id="lgi:LOTGIDRAFT_93474"/>
<keyword evidence="7" id="KW-1185">Reference proteome</keyword>
<dbReference type="InterPro" id="IPR038425">
    <property type="entry name" value="GAT_sf"/>
</dbReference>
<dbReference type="GO" id="GO:0030276">
    <property type="term" value="F:clathrin binding"/>
    <property type="evidence" value="ECO:0007669"/>
    <property type="project" value="TreeGrafter"/>
</dbReference>
<feature type="domain" description="VHS" evidence="4">
    <location>
        <begin position="15"/>
        <end position="148"/>
    </location>
</feature>
<dbReference type="InterPro" id="IPR008942">
    <property type="entry name" value="ENTH_VHS"/>
</dbReference>
<dbReference type="SUPFAM" id="SSF89009">
    <property type="entry name" value="GAT-like domain"/>
    <property type="match status" value="1"/>
</dbReference>
<dbReference type="HOGENOM" id="CLU_043812_0_0_1"/>
<dbReference type="Gene3D" id="1.20.58.160">
    <property type="match status" value="1"/>
</dbReference>
<dbReference type="STRING" id="225164.V4AII4"/>
<name>V4AII4_LOTGI</name>
<evidence type="ECO:0000256" key="3">
    <source>
        <dbReference type="SAM" id="MobiDB-lite"/>
    </source>
</evidence>
<dbReference type="SMART" id="SM00288">
    <property type="entry name" value="VHS"/>
    <property type="match status" value="1"/>
</dbReference>
<dbReference type="CDD" id="cd03565">
    <property type="entry name" value="VHS_Tom1_like"/>
    <property type="match status" value="1"/>
</dbReference>
<protein>
    <recommendedName>
        <fullName evidence="8">VHS domain-containing protein</fullName>
    </recommendedName>
</protein>
<dbReference type="GO" id="GO:0007165">
    <property type="term" value="P:signal transduction"/>
    <property type="evidence" value="ECO:0007669"/>
    <property type="project" value="TreeGrafter"/>
</dbReference>
<evidence type="ECO:0000313" key="6">
    <source>
        <dbReference type="EMBL" id="ESP03864.1"/>
    </source>
</evidence>
<evidence type="ECO:0008006" key="8">
    <source>
        <dbReference type="Google" id="ProtNLM"/>
    </source>
</evidence>
<dbReference type="OrthoDB" id="2018246at2759"/>
<dbReference type="GO" id="GO:0043130">
    <property type="term" value="F:ubiquitin binding"/>
    <property type="evidence" value="ECO:0007669"/>
    <property type="project" value="InterPro"/>
</dbReference>
<dbReference type="AlphaFoldDB" id="V4AII4"/>
<accession>V4AII4</accession>
<dbReference type="InterPro" id="IPR002014">
    <property type="entry name" value="VHS_dom"/>
</dbReference>
<dbReference type="Pfam" id="PF03127">
    <property type="entry name" value="GAT"/>
    <property type="match status" value="1"/>
</dbReference>
<dbReference type="PROSITE" id="PS50909">
    <property type="entry name" value="GAT"/>
    <property type="match status" value="1"/>
</dbReference>
<dbReference type="InterPro" id="IPR004152">
    <property type="entry name" value="GAT_dom"/>
</dbReference>
<evidence type="ECO:0000259" key="5">
    <source>
        <dbReference type="PROSITE" id="PS50909"/>
    </source>
</evidence>
<evidence type="ECO:0000259" key="4">
    <source>
        <dbReference type="PROSITE" id="PS50179"/>
    </source>
</evidence>
<dbReference type="PROSITE" id="PS50179">
    <property type="entry name" value="VHS"/>
    <property type="match status" value="1"/>
</dbReference>
<dbReference type="PANTHER" id="PTHR13856:SF137">
    <property type="entry name" value="GH05942P"/>
    <property type="match status" value="1"/>
</dbReference>
<dbReference type="CTD" id="20252971"/>
<dbReference type="GO" id="GO:0016020">
    <property type="term" value="C:membrane"/>
    <property type="evidence" value="ECO:0007669"/>
    <property type="project" value="TreeGrafter"/>
</dbReference>